<keyword evidence="3" id="KW-1185">Reference proteome</keyword>
<accession>A0A8X6WIA6</accession>
<evidence type="ECO:0000313" key="2">
    <source>
        <dbReference type="EMBL" id="GFY35593.1"/>
    </source>
</evidence>
<name>A0A8X6WIA6_TRICX</name>
<comment type="caution">
    <text evidence="2">The sequence shown here is derived from an EMBL/GenBank/DDBJ whole genome shotgun (WGS) entry which is preliminary data.</text>
</comment>
<evidence type="ECO:0000313" key="3">
    <source>
        <dbReference type="Proteomes" id="UP000887159"/>
    </source>
</evidence>
<organism evidence="2 3">
    <name type="scientific">Trichonephila clavipes</name>
    <name type="common">Golden silk orbweaver</name>
    <name type="synonym">Nephila clavipes</name>
    <dbReference type="NCBI Taxonomy" id="2585209"/>
    <lineage>
        <taxon>Eukaryota</taxon>
        <taxon>Metazoa</taxon>
        <taxon>Ecdysozoa</taxon>
        <taxon>Arthropoda</taxon>
        <taxon>Chelicerata</taxon>
        <taxon>Arachnida</taxon>
        <taxon>Araneae</taxon>
        <taxon>Araneomorphae</taxon>
        <taxon>Entelegynae</taxon>
        <taxon>Araneoidea</taxon>
        <taxon>Nephilidae</taxon>
        <taxon>Trichonephila</taxon>
    </lineage>
</organism>
<protein>
    <submittedName>
        <fullName evidence="2">Uncharacterized protein</fullName>
    </submittedName>
</protein>
<proteinExistence type="predicted"/>
<sequence length="106" mass="11441">MVRASDSRPEGLGSMPDVAKYPPSTHGGLCSNPGEGMDVCECKVPSWHEGTLNSHRVASLLVKLVEGEERWKAPDHPQGVLPQNCGGTEKNRTVTCMVLKATVDDR</sequence>
<reference evidence="2" key="1">
    <citation type="submission" date="2020-08" db="EMBL/GenBank/DDBJ databases">
        <title>Multicomponent nature underlies the extraordinary mechanical properties of spider dragline silk.</title>
        <authorList>
            <person name="Kono N."/>
            <person name="Nakamura H."/>
            <person name="Mori M."/>
            <person name="Yoshida Y."/>
            <person name="Ohtoshi R."/>
            <person name="Malay A.D."/>
            <person name="Moran D.A.P."/>
            <person name="Tomita M."/>
            <person name="Numata K."/>
            <person name="Arakawa K."/>
        </authorList>
    </citation>
    <scope>NUCLEOTIDE SEQUENCE</scope>
</reference>
<gene>
    <name evidence="2" type="primary">NCL1_36380</name>
    <name evidence="2" type="ORF">TNCV_196931</name>
</gene>
<dbReference type="EMBL" id="BMAU01021432">
    <property type="protein sequence ID" value="GFY35593.1"/>
    <property type="molecule type" value="Genomic_DNA"/>
</dbReference>
<dbReference type="AlphaFoldDB" id="A0A8X6WIA6"/>
<feature type="region of interest" description="Disordered" evidence="1">
    <location>
        <begin position="1"/>
        <end position="30"/>
    </location>
</feature>
<dbReference type="Proteomes" id="UP000887159">
    <property type="component" value="Unassembled WGS sequence"/>
</dbReference>
<evidence type="ECO:0000256" key="1">
    <source>
        <dbReference type="SAM" id="MobiDB-lite"/>
    </source>
</evidence>